<evidence type="ECO:0000313" key="2">
    <source>
        <dbReference type="EMBL" id="UOQ84050.1"/>
    </source>
</evidence>
<dbReference type="InterPro" id="IPR000361">
    <property type="entry name" value="ATAP_core_dom"/>
</dbReference>
<dbReference type="SUPFAM" id="SSF89360">
    <property type="entry name" value="HesB-like domain"/>
    <property type="match status" value="1"/>
</dbReference>
<dbReference type="Proteomes" id="UP000831537">
    <property type="component" value="Chromosome"/>
</dbReference>
<organism evidence="2 3">
    <name type="scientific">Gracilibacillus salinarum</name>
    <dbReference type="NCBI Taxonomy" id="2932255"/>
    <lineage>
        <taxon>Bacteria</taxon>
        <taxon>Bacillati</taxon>
        <taxon>Bacillota</taxon>
        <taxon>Bacilli</taxon>
        <taxon>Bacillales</taxon>
        <taxon>Bacillaceae</taxon>
        <taxon>Gracilibacillus</taxon>
    </lineage>
</organism>
<evidence type="ECO:0000259" key="1">
    <source>
        <dbReference type="Pfam" id="PF01521"/>
    </source>
</evidence>
<dbReference type="Pfam" id="PF01521">
    <property type="entry name" value="Fe-S_biosyn"/>
    <property type="match status" value="1"/>
</dbReference>
<evidence type="ECO:0000313" key="3">
    <source>
        <dbReference type="Proteomes" id="UP000831537"/>
    </source>
</evidence>
<accession>A0ABY4GJ75</accession>
<reference evidence="2 3" key="1">
    <citation type="submission" date="2022-04" db="EMBL/GenBank/DDBJ databases">
        <title>Gracilibacillus sp. isolated from saltern.</title>
        <authorList>
            <person name="Won M."/>
            <person name="Lee C.-M."/>
            <person name="Woen H.-Y."/>
            <person name="Kwon S.-W."/>
        </authorList>
    </citation>
    <scope>NUCLEOTIDE SEQUENCE [LARGE SCALE GENOMIC DNA]</scope>
    <source>
        <strain evidence="2 3">SSPM10-3</strain>
    </source>
</reference>
<dbReference type="InterPro" id="IPR035903">
    <property type="entry name" value="HesB-like_dom_sf"/>
</dbReference>
<proteinExistence type="predicted"/>
<keyword evidence="3" id="KW-1185">Reference proteome</keyword>
<name>A0ABY4GJ75_9BACI</name>
<dbReference type="Gene3D" id="2.60.300.12">
    <property type="entry name" value="HesB-like domain"/>
    <property type="match status" value="1"/>
</dbReference>
<dbReference type="EMBL" id="CP095071">
    <property type="protein sequence ID" value="UOQ84050.1"/>
    <property type="molecule type" value="Genomic_DNA"/>
</dbReference>
<sequence>MNITLTKLAQKALQTETIPEGQLPRLDAELTGGCGISLTYSLIVDEKRPMDTIIEINGITFQIDHFTKRYLDTETSLVIDYCADKGYFIEKYYQTNTCDVSDR</sequence>
<gene>
    <name evidence="2" type="ORF">MUN87_15155</name>
</gene>
<feature type="domain" description="Core" evidence="1">
    <location>
        <begin position="1"/>
        <end position="80"/>
    </location>
</feature>
<dbReference type="RefSeq" id="WP_244741377.1">
    <property type="nucleotide sequence ID" value="NZ_CP095071.1"/>
</dbReference>
<protein>
    <submittedName>
        <fullName evidence="2">Iron-sulfur cluster biosynthesis family protein</fullName>
    </submittedName>
</protein>